<evidence type="ECO:0000259" key="4">
    <source>
        <dbReference type="PROSITE" id="PS50011"/>
    </source>
</evidence>
<dbReference type="InterPro" id="IPR006597">
    <property type="entry name" value="Sel1-like"/>
</dbReference>
<feature type="compositionally biased region" description="Polar residues" evidence="3">
    <location>
        <begin position="395"/>
        <end position="424"/>
    </location>
</feature>
<dbReference type="InterPro" id="IPR011990">
    <property type="entry name" value="TPR-like_helical_dom_sf"/>
</dbReference>
<dbReference type="PANTHER" id="PTHR27001:SF931">
    <property type="entry name" value="OS11G0664100 PROTEIN"/>
    <property type="match status" value="1"/>
</dbReference>
<keyword evidence="6" id="KW-1185">Reference proteome</keyword>
<dbReference type="Pfam" id="PF07714">
    <property type="entry name" value="PK_Tyr_Ser-Thr"/>
    <property type="match status" value="1"/>
</dbReference>
<dbReference type="SMART" id="SM00671">
    <property type="entry name" value="SEL1"/>
    <property type="match status" value="5"/>
</dbReference>
<evidence type="ECO:0000313" key="5">
    <source>
        <dbReference type="EMBL" id="KAK8881886.1"/>
    </source>
</evidence>
<dbReference type="InterPro" id="IPR011009">
    <property type="entry name" value="Kinase-like_dom_sf"/>
</dbReference>
<sequence>MLKQIDISHYTVVEKLSNENSDDFFFNLPHTTFLSRESQNDNRFVVIKEFPSIPSSQFSSLARNVESINMISHPCLANVIGFYKGNQKIPPSLIYTYYSLRSVKDLIKSFKSNNRNNKYQFFNGTHFMKICYGVAYAMNLMHLHNPPFVHRDLRAGTVLLTPNYEPCLSGFGISEVNSDNKYVAPEIISNKKQNAFLDPSSLPPIDVYAYGVLINKLLKIFIYSANIISQNDLQSLECFKSLIKKCKFNNPMGRPKSSDILLILDKNEFTNSLSNIKSCNFDSQNYAHYRNLLLSTSPGSYFQIKKKSDIDLAFGPTIQVNPFLNQEQPQEQASESTQSKREKKTYLTNDIQKDKIFESQSKPEIGQVSLSKTYSSQVASQVINSQPRTSRRSQKTQSFPDKVSYQAQNPNPNYHPQQVMQTPRTPIPQLQRQITQQQSYSFSNQTRQKQTFPYPNDLQNQPKLESINPYNLSDNFCIDSNLMLSSSEGNETDASSKETSDFSDFDNFLKNQNETNLNAHNQNNSNTSDYSDFDNLVKNQNETQKRNNSNNSTSIQFNRSTFPSVKTNENSKQPEFNGTRILGTSFLFGGKSNMSGRSVDEIYNDALHNDRGDTVYLNIIRATKLFKEAADRGHTDSMYMLAMKLYKGLGIRVDVGEAIRYFNKSWKEGRKRESLSQLAEIYITNKSYRNVEEADKCLKEALKANDLYANYLVVKLFVENDKYNYFYCSENVNKKNGRDIENAMREAETSLKFCLKNEYKTFSKAFIEFAKIAPKSFFDSLQNDAKSDPSAMFFLGILHHQAIIESSSASKAVSLLENSFLKNYRSAFDYFVDNNLTPLSSSSHEGCYNIINGSKIAKSGRQAEAISYLRSGSEKCTWAPDYEAIHAIVDAMKSGSVDTKPVIDLLTRYADNGSGPAREELGMLLIQGINNLKSVNKGLYYLKSAFDDENYEMRNYQYLHVNCPGFYFQPSSR</sequence>
<reference evidence="5 6" key="1">
    <citation type="submission" date="2024-04" db="EMBL/GenBank/DDBJ databases">
        <title>Tritrichomonas musculus Genome.</title>
        <authorList>
            <person name="Alves-Ferreira E."/>
            <person name="Grigg M."/>
            <person name="Lorenzi H."/>
            <person name="Galac M."/>
        </authorList>
    </citation>
    <scope>NUCLEOTIDE SEQUENCE [LARGE SCALE GENOMIC DNA]</scope>
    <source>
        <strain evidence="5 6">EAF2021</strain>
    </source>
</reference>
<evidence type="ECO:0000256" key="3">
    <source>
        <dbReference type="SAM" id="MobiDB-lite"/>
    </source>
</evidence>
<feature type="region of interest" description="Disordered" evidence="3">
    <location>
        <begin position="487"/>
        <end position="508"/>
    </location>
</feature>
<gene>
    <name evidence="5" type="ORF">M9Y10_044523</name>
</gene>
<name>A0ABR2JTW6_9EUKA</name>
<dbReference type="EMBL" id="JAPFFF010000009">
    <property type="protein sequence ID" value="KAK8881886.1"/>
    <property type="molecule type" value="Genomic_DNA"/>
</dbReference>
<comment type="caution">
    <text evidence="5">The sequence shown here is derived from an EMBL/GenBank/DDBJ whole genome shotgun (WGS) entry which is preliminary data.</text>
</comment>
<dbReference type="SUPFAM" id="SSF81901">
    <property type="entry name" value="HCP-like"/>
    <property type="match status" value="1"/>
</dbReference>
<feature type="compositionally biased region" description="Low complexity" evidence="3">
    <location>
        <begin position="427"/>
        <end position="438"/>
    </location>
</feature>
<keyword evidence="1" id="KW-0547">Nucleotide-binding</keyword>
<dbReference type="SUPFAM" id="SSF56112">
    <property type="entry name" value="Protein kinase-like (PK-like)"/>
    <property type="match status" value="1"/>
</dbReference>
<feature type="compositionally biased region" description="Polar residues" evidence="3">
    <location>
        <begin position="323"/>
        <end position="337"/>
    </location>
</feature>
<organism evidence="5 6">
    <name type="scientific">Tritrichomonas musculus</name>
    <dbReference type="NCBI Taxonomy" id="1915356"/>
    <lineage>
        <taxon>Eukaryota</taxon>
        <taxon>Metamonada</taxon>
        <taxon>Parabasalia</taxon>
        <taxon>Tritrichomonadida</taxon>
        <taxon>Tritrichomonadidae</taxon>
        <taxon>Tritrichomonas</taxon>
    </lineage>
</organism>
<feature type="compositionally biased region" description="Polar residues" evidence="3">
    <location>
        <begin position="379"/>
        <end position="388"/>
    </location>
</feature>
<dbReference type="Pfam" id="PF08238">
    <property type="entry name" value="Sel1"/>
    <property type="match status" value="2"/>
</dbReference>
<dbReference type="PROSITE" id="PS50011">
    <property type="entry name" value="PROTEIN_KINASE_DOM"/>
    <property type="match status" value="1"/>
</dbReference>
<evidence type="ECO:0000256" key="1">
    <source>
        <dbReference type="ARBA" id="ARBA00022741"/>
    </source>
</evidence>
<evidence type="ECO:0000313" key="6">
    <source>
        <dbReference type="Proteomes" id="UP001470230"/>
    </source>
</evidence>
<protein>
    <recommendedName>
        <fullName evidence="4">Protein kinase domain-containing protein</fullName>
    </recommendedName>
</protein>
<dbReference type="Gene3D" id="1.10.510.10">
    <property type="entry name" value="Transferase(Phosphotransferase) domain 1"/>
    <property type="match status" value="1"/>
</dbReference>
<feature type="region of interest" description="Disordered" evidence="3">
    <location>
        <begin position="323"/>
        <end position="346"/>
    </location>
</feature>
<dbReference type="PANTHER" id="PTHR27001">
    <property type="entry name" value="OS01G0253100 PROTEIN"/>
    <property type="match status" value="1"/>
</dbReference>
<keyword evidence="2" id="KW-0067">ATP-binding</keyword>
<feature type="domain" description="Protein kinase" evidence="4">
    <location>
        <begin position="10"/>
        <end position="270"/>
    </location>
</feature>
<dbReference type="Gene3D" id="1.25.40.10">
    <property type="entry name" value="Tetratricopeptide repeat domain"/>
    <property type="match status" value="1"/>
</dbReference>
<proteinExistence type="predicted"/>
<feature type="region of interest" description="Disordered" evidence="3">
    <location>
        <begin position="542"/>
        <end position="577"/>
    </location>
</feature>
<evidence type="ECO:0000256" key="2">
    <source>
        <dbReference type="ARBA" id="ARBA00022840"/>
    </source>
</evidence>
<dbReference type="Proteomes" id="UP001470230">
    <property type="component" value="Unassembled WGS sequence"/>
</dbReference>
<feature type="compositionally biased region" description="Polar residues" evidence="3">
    <location>
        <begin position="439"/>
        <end position="467"/>
    </location>
</feature>
<feature type="region of interest" description="Disordered" evidence="3">
    <location>
        <begin position="379"/>
        <end position="467"/>
    </location>
</feature>
<feature type="compositionally biased region" description="Polar residues" evidence="3">
    <location>
        <begin position="542"/>
        <end position="576"/>
    </location>
</feature>
<accession>A0ABR2JTW6</accession>
<dbReference type="InterPro" id="IPR000719">
    <property type="entry name" value="Prot_kinase_dom"/>
</dbReference>
<dbReference type="InterPro" id="IPR001245">
    <property type="entry name" value="Ser-Thr/Tyr_kinase_cat_dom"/>
</dbReference>